<name>A0ABR1D4V0_NECAM</name>
<dbReference type="EMBL" id="JAVFWL010000003">
    <property type="protein sequence ID" value="KAK6744968.1"/>
    <property type="molecule type" value="Genomic_DNA"/>
</dbReference>
<comment type="caution">
    <text evidence="1">The sequence shown here is derived from an EMBL/GenBank/DDBJ whole genome shotgun (WGS) entry which is preliminary data.</text>
</comment>
<evidence type="ECO:0000313" key="2">
    <source>
        <dbReference type="Proteomes" id="UP001303046"/>
    </source>
</evidence>
<reference evidence="1 2" key="1">
    <citation type="submission" date="2023-08" db="EMBL/GenBank/DDBJ databases">
        <title>A Necator americanus chromosomal reference genome.</title>
        <authorList>
            <person name="Ilik V."/>
            <person name="Petrzelkova K.J."/>
            <person name="Pardy F."/>
            <person name="Fuh T."/>
            <person name="Niatou-Singa F.S."/>
            <person name="Gouil Q."/>
            <person name="Baker L."/>
            <person name="Ritchie M.E."/>
            <person name="Jex A.R."/>
            <person name="Gazzola D."/>
            <person name="Li H."/>
            <person name="Toshio Fujiwara R."/>
            <person name="Zhan B."/>
            <person name="Aroian R.V."/>
            <person name="Pafco B."/>
            <person name="Schwarz E.M."/>
        </authorList>
    </citation>
    <scope>NUCLEOTIDE SEQUENCE [LARGE SCALE GENOMIC DNA]</scope>
    <source>
        <strain evidence="1 2">Aroian</strain>
        <tissue evidence="1">Whole animal</tissue>
    </source>
</reference>
<accession>A0ABR1D4V0</accession>
<protein>
    <submittedName>
        <fullName evidence="1">Uncharacterized protein</fullName>
    </submittedName>
</protein>
<dbReference type="Proteomes" id="UP001303046">
    <property type="component" value="Unassembled WGS sequence"/>
</dbReference>
<organism evidence="1 2">
    <name type="scientific">Necator americanus</name>
    <name type="common">Human hookworm</name>
    <dbReference type="NCBI Taxonomy" id="51031"/>
    <lineage>
        <taxon>Eukaryota</taxon>
        <taxon>Metazoa</taxon>
        <taxon>Ecdysozoa</taxon>
        <taxon>Nematoda</taxon>
        <taxon>Chromadorea</taxon>
        <taxon>Rhabditida</taxon>
        <taxon>Rhabditina</taxon>
        <taxon>Rhabditomorpha</taxon>
        <taxon>Strongyloidea</taxon>
        <taxon>Ancylostomatidae</taxon>
        <taxon>Bunostominae</taxon>
        <taxon>Necator</taxon>
    </lineage>
</organism>
<proteinExistence type="predicted"/>
<sequence>MFLDASSQAMAACAYIVQKGISELLAGKCKLPRLKGKPTIPKIRKKISITSVHVLTYSEIALSWIRSTAKGESAGVFVNNRRREVHQLVKDMPVAVTFGSVKTSENPADSAKRGMRKEEFKRHLWWKGPSFITKPPTDWDKEYKLFFSI</sequence>
<gene>
    <name evidence="1" type="primary">Necator_chrIII.g12354</name>
    <name evidence="1" type="ORF">RB195_011588</name>
</gene>
<evidence type="ECO:0000313" key="1">
    <source>
        <dbReference type="EMBL" id="KAK6744968.1"/>
    </source>
</evidence>
<keyword evidence="2" id="KW-1185">Reference proteome</keyword>